<dbReference type="Proteomes" id="UP000654370">
    <property type="component" value="Unassembled WGS sequence"/>
</dbReference>
<evidence type="ECO:0000313" key="2">
    <source>
        <dbReference type="Proteomes" id="UP000654370"/>
    </source>
</evidence>
<dbReference type="AlphaFoldDB" id="A0A8H7PXG0"/>
<dbReference type="EMBL" id="JAEPQZ010000004">
    <property type="protein sequence ID" value="KAG2182058.1"/>
    <property type="molecule type" value="Genomic_DNA"/>
</dbReference>
<dbReference type="OrthoDB" id="10405221at2759"/>
<reference evidence="1" key="1">
    <citation type="submission" date="2020-12" db="EMBL/GenBank/DDBJ databases">
        <title>Metabolic potential, ecology and presence of endohyphal bacteria is reflected in genomic diversity of Mucoromycotina.</title>
        <authorList>
            <person name="Muszewska A."/>
            <person name="Okrasinska A."/>
            <person name="Steczkiewicz K."/>
            <person name="Drgas O."/>
            <person name="Orlowska M."/>
            <person name="Perlinska-Lenart U."/>
            <person name="Aleksandrzak-Piekarczyk T."/>
            <person name="Szatraj K."/>
            <person name="Zielenkiewicz U."/>
            <person name="Pilsyk S."/>
            <person name="Malc E."/>
            <person name="Mieczkowski P."/>
            <person name="Kruszewska J.S."/>
            <person name="Biernat P."/>
            <person name="Pawlowska J."/>
        </authorList>
    </citation>
    <scope>NUCLEOTIDE SEQUENCE</scope>
    <source>
        <strain evidence="1">WA0000067209</strain>
    </source>
</reference>
<protein>
    <submittedName>
        <fullName evidence="1">Uncharacterized protein</fullName>
    </submittedName>
</protein>
<sequence>MDVATPHPPAVPSTDLQAHLDSIETHILNVKKSLETPDMAIGSSAIQLRRLLHLLDSSATEIRELTHPAARH</sequence>
<keyword evidence="2" id="KW-1185">Reference proteome</keyword>
<organism evidence="1 2">
    <name type="scientific">Mortierella isabellina</name>
    <name type="common">Filamentous fungus</name>
    <name type="synonym">Umbelopsis isabellina</name>
    <dbReference type="NCBI Taxonomy" id="91625"/>
    <lineage>
        <taxon>Eukaryota</taxon>
        <taxon>Fungi</taxon>
        <taxon>Fungi incertae sedis</taxon>
        <taxon>Mucoromycota</taxon>
        <taxon>Mucoromycotina</taxon>
        <taxon>Umbelopsidomycetes</taxon>
        <taxon>Umbelopsidales</taxon>
        <taxon>Umbelopsidaceae</taxon>
        <taxon>Umbelopsis</taxon>
    </lineage>
</organism>
<proteinExistence type="predicted"/>
<name>A0A8H7PXG0_MORIS</name>
<comment type="caution">
    <text evidence="1">The sequence shown here is derived from an EMBL/GenBank/DDBJ whole genome shotgun (WGS) entry which is preliminary data.</text>
</comment>
<gene>
    <name evidence="1" type="ORF">INT43_006984</name>
</gene>
<accession>A0A8H7PXG0</accession>
<evidence type="ECO:0000313" key="1">
    <source>
        <dbReference type="EMBL" id="KAG2182058.1"/>
    </source>
</evidence>